<dbReference type="InterPro" id="IPR050188">
    <property type="entry name" value="RluA_PseudoU_synthase"/>
</dbReference>
<name>A0ABM8Q5F4_9BACT</name>
<evidence type="ECO:0000256" key="1">
    <source>
        <dbReference type="ARBA" id="ARBA00000073"/>
    </source>
</evidence>
<evidence type="ECO:0000256" key="3">
    <source>
        <dbReference type="ARBA" id="ARBA00023235"/>
    </source>
</evidence>
<dbReference type="EMBL" id="CAJHOE010000002">
    <property type="protein sequence ID" value="CAD7288111.1"/>
    <property type="molecule type" value="Genomic_DNA"/>
</dbReference>
<protein>
    <recommendedName>
        <fullName evidence="4">RNA pseudouridylate synthase</fullName>
    </recommendedName>
    <alternativeName>
        <fullName evidence="5">RNA-uridine isomerase</fullName>
    </alternativeName>
</protein>
<sequence length="375" mass="42393">MPYINKKVAIADGKKAYEILISLGYDMRTAQRLIDRARLACNGEVVRKKNAILRGEVTLVEYECEPRGLKPVFERAEFAVFDKPSGVLSHPNGRHCQYSLNDEIYSLFGREAAVAHRLDKETSGLIVVAKNKASQVELKGLFESRAVSKSYLAMVRGKVCVSELVRRGLAMKFNALSDEKFYSDEFGRVKNGDVFALTIGEKSAEKNGKNLEQEFLKSGFGSLLRDRINLENEIFVVNASMVLAKNYDDVKTRMQICSKAQDGKSTVTVFEVLCYDERVDASLLRCYPLTGRQHQIRLHLFHVQHCILGEPLYGLGQDDVVRILDGEMSEDERVKLTGASRLLLHADKISFEFKGEKFQIKSAVDVRTEFYKNLK</sequence>
<gene>
    <name evidence="7" type="ORF">LMG8286_01143</name>
</gene>
<dbReference type="PANTHER" id="PTHR21600">
    <property type="entry name" value="MITOCHONDRIAL RNA PSEUDOURIDINE SYNTHASE"/>
    <property type="match status" value="1"/>
</dbReference>
<comment type="catalytic activity">
    <reaction evidence="1">
        <text>a uridine in RNA = a pseudouridine in RNA</text>
        <dbReference type="Rhea" id="RHEA:48348"/>
        <dbReference type="Rhea" id="RHEA-COMP:12068"/>
        <dbReference type="Rhea" id="RHEA-COMP:12069"/>
        <dbReference type="ChEBI" id="CHEBI:65314"/>
        <dbReference type="ChEBI" id="CHEBI:65315"/>
    </reaction>
</comment>
<dbReference type="PROSITE" id="PS01129">
    <property type="entry name" value="PSI_RLU"/>
    <property type="match status" value="1"/>
</dbReference>
<evidence type="ECO:0000313" key="8">
    <source>
        <dbReference type="Proteomes" id="UP000789359"/>
    </source>
</evidence>
<dbReference type="InterPro" id="IPR006145">
    <property type="entry name" value="PsdUridine_synth_RsuA/RluA"/>
</dbReference>
<dbReference type="InterPro" id="IPR006224">
    <property type="entry name" value="PsdUridine_synth_RluA-like_CS"/>
</dbReference>
<keyword evidence="3" id="KW-0413">Isomerase</keyword>
<dbReference type="InterPro" id="IPR020103">
    <property type="entry name" value="PsdUridine_synth_cat_dom_sf"/>
</dbReference>
<comment type="similarity">
    <text evidence="2">Belongs to the pseudouridine synthase RluA family.</text>
</comment>
<dbReference type="Proteomes" id="UP000789359">
    <property type="component" value="Unassembled WGS sequence"/>
</dbReference>
<evidence type="ECO:0000256" key="4">
    <source>
        <dbReference type="ARBA" id="ARBA00031870"/>
    </source>
</evidence>
<dbReference type="SUPFAM" id="SSF55120">
    <property type="entry name" value="Pseudouridine synthase"/>
    <property type="match status" value="1"/>
</dbReference>
<dbReference type="Gene3D" id="3.30.2350.10">
    <property type="entry name" value="Pseudouridine synthase"/>
    <property type="match status" value="2"/>
</dbReference>
<reference evidence="7 8" key="1">
    <citation type="submission" date="2020-11" db="EMBL/GenBank/DDBJ databases">
        <authorList>
            <person name="Peeters C."/>
        </authorList>
    </citation>
    <scope>NUCLEOTIDE SEQUENCE [LARGE SCALE GENOMIC DNA]</scope>
    <source>
        <strain evidence="7 8">LMG 8286</strain>
    </source>
</reference>
<accession>A0ABM8Q5F4</accession>
<dbReference type="Pfam" id="PF00849">
    <property type="entry name" value="PseudoU_synth_2"/>
    <property type="match status" value="1"/>
</dbReference>
<evidence type="ECO:0000256" key="2">
    <source>
        <dbReference type="ARBA" id="ARBA00010876"/>
    </source>
</evidence>
<keyword evidence="8" id="KW-1185">Reference proteome</keyword>
<evidence type="ECO:0000259" key="6">
    <source>
        <dbReference type="Pfam" id="PF00849"/>
    </source>
</evidence>
<feature type="domain" description="Pseudouridine synthase RsuA/RluA-like" evidence="6">
    <location>
        <begin position="78"/>
        <end position="300"/>
    </location>
</feature>
<proteinExistence type="inferred from homology"/>
<evidence type="ECO:0000256" key="5">
    <source>
        <dbReference type="ARBA" id="ARBA00033164"/>
    </source>
</evidence>
<organism evidence="7 8">
    <name type="scientific">Campylobacter suis</name>
    <dbReference type="NCBI Taxonomy" id="2790657"/>
    <lineage>
        <taxon>Bacteria</taxon>
        <taxon>Pseudomonadati</taxon>
        <taxon>Campylobacterota</taxon>
        <taxon>Epsilonproteobacteria</taxon>
        <taxon>Campylobacterales</taxon>
        <taxon>Campylobacteraceae</taxon>
        <taxon>Campylobacter</taxon>
    </lineage>
</organism>
<dbReference type="CDD" id="cd02869">
    <property type="entry name" value="PseudoU_synth_RluA_like"/>
    <property type="match status" value="1"/>
</dbReference>
<comment type="caution">
    <text evidence="7">The sequence shown here is derived from an EMBL/GenBank/DDBJ whole genome shotgun (WGS) entry which is preliminary data.</text>
</comment>
<dbReference type="PANTHER" id="PTHR21600:SF44">
    <property type="entry name" value="RIBOSOMAL LARGE SUBUNIT PSEUDOURIDINE SYNTHASE D"/>
    <property type="match status" value="1"/>
</dbReference>
<dbReference type="RefSeq" id="WP_230056903.1">
    <property type="nucleotide sequence ID" value="NZ_CAJHOE010000002.1"/>
</dbReference>
<evidence type="ECO:0000313" key="7">
    <source>
        <dbReference type="EMBL" id="CAD7288111.1"/>
    </source>
</evidence>